<dbReference type="InParanoid" id="G4Z060"/>
<dbReference type="EMBL" id="JH159152">
    <property type="protein sequence ID" value="EGZ23999.1"/>
    <property type="molecule type" value="Genomic_DNA"/>
</dbReference>
<dbReference type="GO" id="GO:0004674">
    <property type="term" value="F:protein serine/threonine kinase activity"/>
    <property type="evidence" value="ECO:0007669"/>
    <property type="project" value="TreeGrafter"/>
</dbReference>
<keyword evidence="1" id="KW-1133">Transmembrane helix</keyword>
<organism evidence="4 5">
    <name type="scientific">Phytophthora sojae (strain P6497)</name>
    <name type="common">Soybean stem and root rot agent</name>
    <name type="synonym">Phytophthora megasperma f. sp. glycines</name>
    <dbReference type="NCBI Taxonomy" id="1094619"/>
    <lineage>
        <taxon>Eukaryota</taxon>
        <taxon>Sar</taxon>
        <taxon>Stramenopiles</taxon>
        <taxon>Oomycota</taxon>
        <taxon>Peronosporomycetes</taxon>
        <taxon>Peronosporales</taxon>
        <taxon>Peronosporaceae</taxon>
        <taxon>Phytophthora</taxon>
    </lineage>
</organism>
<dbReference type="STRING" id="1094619.G4Z060"/>
<feature type="chain" id="PRO_5003471695" description="Protein kinase domain-containing protein" evidence="2">
    <location>
        <begin position="25"/>
        <end position="685"/>
    </location>
</feature>
<reference evidence="4 5" key="1">
    <citation type="journal article" date="2006" name="Science">
        <title>Phytophthora genome sequences uncover evolutionary origins and mechanisms of pathogenesis.</title>
        <authorList>
            <person name="Tyler B.M."/>
            <person name="Tripathy S."/>
            <person name="Zhang X."/>
            <person name="Dehal P."/>
            <person name="Jiang R.H."/>
            <person name="Aerts A."/>
            <person name="Arredondo F.D."/>
            <person name="Baxter L."/>
            <person name="Bensasson D."/>
            <person name="Beynon J.L."/>
            <person name="Chapman J."/>
            <person name="Damasceno C.M."/>
            <person name="Dorrance A.E."/>
            <person name="Dou D."/>
            <person name="Dickerman A.W."/>
            <person name="Dubchak I.L."/>
            <person name="Garbelotto M."/>
            <person name="Gijzen M."/>
            <person name="Gordon S.G."/>
            <person name="Govers F."/>
            <person name="Grunwald N.J."/>
            <person name="Huang W."/>
            <person name="Ivors K.L."/>
            <person name="Jones R.W."/>
            <person name="Kamoun S."/>
            <person name="Krampis K."/>
            <person name="Lamour K.H."/>
            <person name="Lee M.K."/>
            <person name="McDonald W.H."/>
            <person name="Medina M."/>
            <person name="Meijer H.J."/>
            <person name="Nordberg E.K."/>
            <person name="Maclean D.J."/>
            <person name="Ospina-Giraldo M.D."/>
            <person name="Morris P.F."/>
            <person name="Phuntumart V."/>
            <person name="Putnam N.H."/>
            <person name="Rash S."/>
            <person name="Rose J.K."/>
            <person name="Sakihama Y."/>
            <person name="Salamov A.A."/>
            <person name="Savidor A."/>
            <person name="Scheuring C.F."/>
            <person name="Smith B.M."/>
            <person name="Sobral B.W."/>
            <person name="Terry A."/>
            <person name="Torto-Alalibo T.A."/>
            <person name="Win J."/>
            <person name="Xu Z."/>
            <person name="Zhang H."/>
            <person name="Grigoriev I.V."/>
            <person name="Rokhsar D.S."/>
            <person name="Boore J.L."/>
        </authorList>
    </citation>
    <scope>NUCLEOTIDE SEQUENCE [LARGE SCALE GENOMIC DNA]</scope>
    <source>
        <strain evidence="4 5">P6497</strain>
    </source>
</reference>
<keyword evidence="1" id="KW-0472">Membrane</keyword>
<evidence type="ECO:0000259" key="3">
    <source>
        <dbReference type="PROSITE" id="PS50011"/>
    </source>
</evidence>
<dbReference type="RefSeq" id="XP_009519287.1">
    <property type="nucleotide sequence ID" value="XM_009520992.1"/>
</dbReference>
<protein>
    <recommendedName>
        <fullName evidence="3">Protein kinase domain-containing protein</fullName>
    </recommendedName>
</protein>
<dbReference type="GO" id="GO:0005524">
    <property type="term" value="F:ATP binding"/>
    <property type="evidence" value="ECO:0007669"/>
    <property type="project" value="InterPro"/>
</dbReference>
<keyword evidence="1" id="KW-0812">Transmembrane</keyword>
<dbReference type="SMR" id="G4Z060"/>
<name>G4Z060_PHYSP</name>
<dbReference type="AlphaFoldDB" id="G4Z060"/>
<sequence length="685" mass="75157">MALPRVLRESLLLILSTLARPSLAENFAGMAISSRMAQLINSGIESPKLKLNGSLPIEVQYLLTQSDLAWRDLGGTLQRLVLWDQGYVVTSANKTREVKVRCDLSMDEVVVTRDEFQELNNCPSMSCVDPVSADTVLRGTICADNQIKEVAKCAVLVSESEANAASVTVETSLIWGEEGNNTDVPMPTVYRHSFESFAITLQPPSTNSGNCPRQLDLVIPCTTITSSANSSEWCTPRKSGVVAGLLQDLAEAKVGKADAGTSGMLIAIWVVAAILLTVLCAIGVMYFRYLFRREQRPSTKMDLMEKSALEHCALTPEGVFFVNTNGSNGATDSMSSELSDLEAELETEVRRGYSSASGPSEVDYSDALGASQVLLLFQNDPVVLALRVPIIDVNGDKMISRGRDGSPNEVLVGTLGSREVVLKRLRVPKRNDTQAVERLAREIRMAATIEHPNIANLVGIAWNSFQNLMAVWEYHRSGDLRRALRSGRKAQHWTWTKQKLQIAMGILRGLSFLHTHSPPIIHGAIEPRHILLDSATGEPALCGLGHCAGRASTASTSDVKRGEPGEGSIWCSPEVLSERRFSEKADIYSFGVVLVALDTGRLLVDVPRDDLLDMLTPVCPEFIREIAHNCLQIDPSLRPTSRELLKHLEDISCTSSPWPSCEYPKAAKRRLEYDDEQIVRAVFCL</sequence>
<evidence type="ECO:0000313" key="5">
    <source>
        <dbReference type="Proteomes" id="UP000002640"/>
    </source>
</evidence>
<dbReference type="InterPro" id="IPR001245">
    <property type="entry name" value="Ser-Thr/Tyr_kinase_cat_dom"/>
</dbReference>
<proteinExistence type="predicted"/>
<feature type="domain" description="Protein kinase" evidence="3">
    <location>
        <begin position="393"/>
        <end position="659"/>
    </location>
</feature>
<accession>G4Z060</accession>
<evidence type="ECO:0000313" key="4">
    <source>
        <dbReference type="EMBL" id="EGZ23999.1"/>
    </source>
</evidence>
<dbReference type="Pfam" id="PF07714">
    <property type="entry name" value="PK_Tyr_Ser-Thr"/>
    <property type="match status" value="1"/>
</dbReference>
<evidence type="ECO:0000256" key="1">
    <source>
        <dbReference type="SAM" id="Phobius"/>
    </source>
</evidence>
<dbReference type="OMA" id="PVCPEFI"/>
<evidence type="ECO:0000256" key="2">
    <source>
        <dbReference type="SAM" id="SignalP"/>
    </source>
</evidence>
<dbReference type="InterPro" id="IPR051681">
    <property type="entry name" value="Ser/Thr_Kinases-Pseudokinases"/>
</dbReference>
<keyword evidence="2" id="KW-0732">Signal</keyword>
<dbReference type="InterPro" id="IPR000719">
    <property type="entry name" value="Prot_kinase_dom"/>
</dbReference>
<feature type="signal peptide" evidence="2">
    <location>
        <begin position="1"/>
        <end position="24"/>
    </location>
</feature>
<dbReference type="Proteomes" id="UP000002640">
    <property type="component" value="Unassembled WGS sequence"/>
</dbReference>
<dbReference type="InterPro" id="IPR011009">
    <property type="entry name" value="Kinase-like_dom_sf"/>
</dbReference>
<dbReference type="KEGG" id="psoj:PHYSODRAFT_478972"/>
<dbReference type="GeneID" id="20655070"/>
<keyword evidence="5" id="KW-1185">Reference proteome</keyword>
<dbReference type="PANTHER" id="PTHR44329">
    <property type="entry name" value="SERINE/THREONINE-PROTEIN KINASE TNNI3K-RELATED"/>
    <property type="match status" value="1"/>
</dbReference>
<dbReference type="PROSITE" id="PS50011">
    <property type="entry name" value="PROTEIN_KINASE_DOM"/>
    <property type="match status" value="1"/>
</dbReference>
<gene>
    <name evidence="4" type="ORF">PHYSODRAFT_478972</name>
</gene>
<feature type="transmembrane region" description="Helical" evidence="1">
    <location>
        <begin position="266"/>
        <end position="291"/>
    </location>
</feature>
<dbReference type="Gene3D" id="1.10.510.10">
    <property type="entry name" value="Transferase(Phosphotransferase) domain 1"/>
    <property type="match status" value="1"/>
</dbReference>
<dbReference type="SUPFAM" id="SSF56112">
    <property type="entry name" value="Protein kinase-like (PK-like)"/>
    <property type="match status" value="1"/>
</dbReference>
<dbReference type="PANTHER" id="PTHR44329:SF214">
    <property type="entry name" value="PROTEIN KINASE DOMAIN-CONTAINING PROTEIN"/>
    <property type="match status" value="1"/>
</dbReference>